<sequence length="198" mass="21707">MRFELGRTFVPILPSLIKSCIRHQAASQLSDGMDGSLGVCGELYHCWGQLVLLTAMYVCNECSRLRSLITEVEGENIDNRVDESSAAQQEMPPILVVGTGYAAVRLPARIPCSVVLPCLDFFAYNLATHSSPYRNRGRTVAYFPATEGLYERVATCSLLRVYLVEGSASVHSSSTNLRSWLAGSRCQKAPLTIETNSP</sequence>
<dbReference type="GeneID" id="19333834"/>
<gene>
    <name evidence="1" type="ORF">MYCFIDRAFT_177725</name>
</gene>
<evidence type="ECO:0000313" key="2">
    <source>
        <dbReference type="Proteomes" id="UP000016932"/>
    </source>
</evidence>
<dbReference type="AlphaFoldDB" id="M2ZIW5"/>
<dbReference type="VEuPathDB" id="FungiDB:MYCFIDRAFT_177725"/>
<dbReference type="RefSeq" id="XP_007929881.1">
    <property type="nucleotide sequence ID" value="XM_007931690.1"/>
</dbReference>
<dbReference type="EMBL" id="KB446562">
    <property type="protein sequence ID" value="EME79054.1"/>
    <property type="molecule type" value="Genomic_DNA"/>
</dbReference>
<dbReference type="Proteomes" id="UP000016932">
    <property type="component" value="Unassembled WGS sequence"/>
</dbReference>
<dbReference type="HOGENOM" id="CLU_1378688_0_0_1"/>
<name>M2ZIW5_PSEFD</name>
<keyword evidence="2" id="KW-1185">Reference proteome</keyword>
<dbReference type="KEGG" id="pfj:MYCFIDRAFT_177725"/>
<protein>
    <submittedName>
        <fullName evidence="1">Uncharacterized protein</fullName>
    </submittedName>
</protein>
<evidence type="ECO:0000313" key="1">
    <source>
        <dbReference type="EMBL" id="EME79054.1"/>
    </source>
</evidence>
<organism evidence="1 2">
    <name type="scientific">Pseudocercospora fijiensis (strain CIRAD86)</name>
    <name type="common">Black leaf streak disease fungus</name>
    <name type="synonym">Mycosphaerella fijiensis</name>
    <dbReference type="NCBI Taxonomy" id="383855"/>
    <lineage>
        <taxon>Eukaryota</taxon>
        <taxon>Fungi</taxon>
        <taxon>Dikarya</taxon>
        <taxon>Ascomycota</taxon>
        <taxon>Pezizomycotina</taxon>
        <taxon>Dothideomycetes</taxon>
        <taxon>Dothideomycetidae</taxon>
        <taxon>Mycosphaerellales</taxon>
        <taxon>Mycosphaerellaceae</taxon>
        <taxon>Pseudocercospora</taxon>
    </lineage>
</organism>
<proteinExistence type="predicted"/>
<accession>M2ZIW5</accession>
<reference evidence="1 2" key="1">
    <citation type="journal article" date="2012" name="PLoS Pathog.">
        <title>Diverse lifestyles and strategies of plant pathogenesis encoded in the genomes of eighteen Dothideomycetes fungi.</title>
        <authorList>
            <person name="Ohm R.A."/>
            <person name="Feau N."/>
            <person name="Henrissat B."/>
            <person name="Schoch C.L."/>
            <person name="Horwitz B.A."/>
            <person name="Barry K.W."/>
            <person name="Condon B.J."/>
            <person name="Copeland A.C."/>
            <person name="Dhillon B."/>
            <person name="Glaser F."/>
            <person name="Hesse C.N."/>
            <person name="Kosti I."/>
            <person name="LaButti K."/>
            <person name="Lindquist E.A."/>
            <person name="Lucas S."/>
            <person name="Salamov A.A."/>
            <person name="Bradshaw R.E."/>
            <person name="Ciuffetti L."/>
            <person name="Hamelin R.C."/>
            <person name="Kema G.H.J."/>
            <person name="Lawrence C."/>
            <person name="Scott J.A."/>
            <person name="Spatafora J.W."/>
            <person name="Turgeon B.G."/>
            <person name="de Wit P.J.G.M."/>
            <person name="Zhong S."/>
            <person name="Goodwin S.B."/>
            <person name="Grigoriev I.V."/>
        </authorList>
    </citation>
    <scope>NUCLEOTIDE SEQUENCE [LARGE SCALE GENOMIC DNA]</scope>
    <source>
        <strain evidence="1 2">CIRAD86</strain>
    </source>
</reference>